<feature type="region of interest" description="Disordered" evidence="1">
    <location>
        <begin position="84"/>
        <end position="114"/>
    </location>
</feature>
<accession>A0AAD7MS23</accession>
<dbReference type="Proteomes" id="UP001215598">
    <property type="component" value="Unassembled WGS sequence"/>
</dbReference>
<evidence type="ECO:0000256" key="1">
    <source>
        <dbReference type="SAM" id="MobiDB-lite"/>
    </source>
</evidence>
<gene>
    <name evidence="2" type="ORF">B0H16DRAFT_244584</name>
</gene>
<dbReference type="EMBL" id="JARKIB010000174">
    <property type="protein sequence ID" value="KAJ7728246.1"/>
    <property type="molecule type" value="Genomic_DNA"/>
</dbReference>
<evidence type="ECO:0000313" key="2">
    <source>
        <dbReference type="EMBL" id="KAJ7728246.1"/>
    </source>
</evidence>
<dbReference type="AlphaFoldDB" id="A0AAD7MS23"/>
<name>A0AAD7MS23_9AGAR</name>
<organism evidence="2 3">
    <name type="scientific">Mycena metata</name>
    <dbReference type="NCBI Taxonomy" id="1033252"/>
    <lineage>
        <taxon>Eukaryota</taxon>
        <taxon>Fungi</taxon>
        <taxon>Dikarya</taxon>
        <taxon>Basidiomycota</taxon>
        <taxon>Agaricomycotina</taxon>
        <taxon>Agaricomycetes</taxon>
        <taxon>Agaricomycetidae</taxon>
        <taxon>Agaricales</taxon>
        <taxon>Marasmiineae</taxon>
        <taxon>Mycenaceae</taxon>
        <taxon>Mycena</taxon>
    </lineage>
</organism>
<comment type="caution">
    <text evidence="2">The sequence shown here is derived from an EMBL/GenBank/DDBJ whole genome shotgun (WGS) entry which is preliminary data.</text>
</comment>
<sequence length="154" mass="16872">MQANRVREGCEGESYRASGERRRRRLGWGWRQGSCKGAGFEGGISIILVASIDSIAPLRLRISHTHGPLLFPLHVPPRTDAAGPLDSTPFSRPRPRAPLTPISRPVNARPSLPRTNHPRLVAARAPLRVVRPIPVASAIVGSTRPRSNLFRTLC</sequence>
<protein>
    <submittedName>
        <fullName evidence="2">Uncharacterized protein</fullName>
    </submittedName>
</protein>
<reference evidence="2" key="1">
    <citation type="submission" date="2023-03" db="EMBL/GenBank/DDBJ databases">
        <title>Massive genome expansion in bonnet fungi (Mycena s.s.) driven by repeated elements and novel gene families across ecological guilds.</title>
        <authorList>
            <consortium name="Lawrence Berkeley National Laboratory"/>
            <person name="Harder C.B."/>
            <person name="Miyauchi S."/>
            <person name="Viragh M."/>
            <person name="Kuo A."/>
            <person name="Thoen E."/>
            <person name="Andreopoulos B."/>
            <person name="Lu D."/>
            <person name="Skrede I."/>
            <person name="Drula E."/>
            <person name="Henrissat B."/>
            <person name="Morin E."/>
            <person name="Kohler A."/>
            <person name="Barry K."/>
            <person name="LaButti K."/>
            <person name="Morin E."/>
            <person name="Salamov A."/>
            <person name="Lipzen A."/>
            <person name="Mereny Z."/>
            <person name="Hegedus B."/>
            <person name="Baldrian P."/>
            <person name="Stursova M."/>
            <person name="Weitz H."/>
            <person name="Taylor A."/>
            <person name="Grigoriev I.V."/>
            <person name="Nagy L.G."/>
            <person name="Martin F."/>
            <person name="Kauserud H."/>
        </authorList>
    </citation>
    <scope>NUCLEOTIDE SEQUENCE</scope>
    <source>
        <strain evidence="2">CBHHK182m</strain>
    </source>
</reference>
<keyword evidence="3" id="KW-1185">Reference proteome</keyword>
<evidence type="ECO:0000313" key="3">
    <source>
        <dbReference type="Proteomes" id="UP001215598"/>
    </source>
</evidence>
<proteinExistence type="predicted"/>